<dbReference type="AlphaFoldDB" id="A0A061RBK2"/>
<accession>A0A061RBK2</accession>
<protein>
    <submittedName>
        <fullName evidence="1">Uncharacterized protein</fullName>
    </submittedName>
</protein>
<name>A0A061RBK2_9CHLO</name>
<feature type="non-terminal residue" evidence="1">
    <location>
        <position position="69"/>
    </location>
</feature>
<organism evidence="1">
    <name type="scientific">Tetraselmis sp. GSL018</name>
    <dbReference type="NCBI Taxonomy" id="582737"/>
    <lineage>
        <taxon>Eukaryota</taxon>
        <taxon>Viridiplantae</taxon>
        <taxon>Chlorophyta</taxon>
        <taxon>core chlorophytes</taxon>
        <taxon>Chlorodendrophyceae</taxon>
        <taxon>Chlorodendrales</taxon>
        <taxon>Chlorodendraceae</taxon>
        <taxon>Tetraselmis</taxon>
    </lineage>
</organism>
<sequence length="69" mass="6971">VLVLSMAIKVSHPLAPSGHKARTDDVGSVSWARDLAFCLSSAVGTVLLPLDWGGPSPAHAEATCGSTGT</sequence>
<proteinExistence type="predicted"/>
<reference evidence="1" key="1">
    <citation type="submission" date="2014-05" db="EMBL/GenBank/DDBJ databases">
        <title>The transcriptome of the halophilic microalga Tetraselmis sp. GSL018 isolated from the Great Salt Lake, Utah.</title>
        <authorList>
            <person name="Jinkerson R.E."/>
            <person name="D'Adamo S."/>
            <person name="Posewitz M.C."/>
        </authorList>
    </citation>
    <scope>NUCLEOTIDE SEQUENCE</scope>
    <source>
        <strain evidence="1">GSL018</strain>
    </source>
</reference>
<gene>
    <name evidence="1" type="ORF">TSPGSL018_6574</name>
</gene>
<evidence type="ECO:0000313" key="1">
    <source>
        <dbReference type="EMBL" id="JAC69358.1"/>
    </source>
</evidence>
<feature type="non-terminal residue" evidence="1">
    <location>
        <position position="1"/>
    </location>
</feature>
<dbReference type="EMBL" id="GBEZ01016934">
    <property type="protein sequence ID" value="JAC69358.1"/>
    <property type="molecule type" value="Transcribed_RNA"/>
</dbReference>